<gene>
    <name evidence="10" type="ORF">RUM43_011555</name>
</gene>
<evidence type="ECO:0000256" key="5">
    <source>
        <dbReference type="ARBA" id="ARBA00022664"/>
    </source>
</evidence>
<protein>
    <recommendedName>
        <fullName evidence="4">ADP-ribosylation factor-like protein 6-interacting protein 4</fullName>
    </recommendedName>
</protein>
<dbReference type="GO" id="GO:0016607">
    <property type="term" value="C:nuclear speck"/>
    <property type="evidence" value="ECO:0007669"/>
    <property type="project" value="UniProtKB-SubCell"/>
</dbReference>
<keyword evidence="5" id="KW-0507">mRNA processing</keyword>
<dbReference type="GO" id="GO:0006397">
    <property type="term" value="P:mRNA processing"/>
    <property type="evidence" value="ECO:0007669"/>
    <property type="project" value="UniProtKB-KW"/>
</dbReference>
<proteinExistence type="inferred from homology"/>
<dbReference type="InterPro" id="IPR019532">
    <property type="entry name" value="Nucl_RNA-splicing_assoc_SR-25"/>
</dbReference>
<evidence type="ECO:0000256" key="6">
    <source>
        <dbReference type="ARBA" id="ARBA00023187"/>
    </source>
</evidence>
<dbReference type="EMBL" id="JAWJWE010000039">
    <property type="protein sequence ID" value="KAK6621249.1"/>
    <property type="molecule type" value="Genomic_DNA"/>
</dbReference>
<evidence type="ECO:0000256" key="3">
    <source>
        <dbReference type="ARBA" id="ARBA00006852"/>
    </source>
</evidence>
<evidence type="ECO:0000313" key="10">
    <source>
        <dbReference type="EMBL" id="KAK6621249.1"/>
    </source>
</evidence>
<feature type="coiled-coil region" evidence="8">
    <location>
        <begin position="48"/>
        <end position="79"/>
    </location>
</feature>
<keyword evidence="8" id="KW-0175">Coiled coil</keyword>
<organism evidence="10 11">
    <name type="scientific">Polyplax serrata</name>
    <name type="common">Common mouse louse</name>
    <dbReference type="NCBI Taxonomy" id="468196"/>
    <lineage>
        <taxon>Eukaryota</taxon>
        <taxon>Metazoa</taxon>
        <taxon>Ecdysozoa</taxon>
        <taxon>Arthropoda</taxon>
        <taxon>Hexapoda</taxon>
        <taxon>Insecta</taxon>
        <taxon>Pterygota</taxon>
        <taxon>Neoptera</taxon>
        <taxon>Paraneoptera</taxon>
        <taxon>Psocodea</taxon>
        <taxon>Troctomorpha</taxon>
        <taxon>Phthiraptera</taxon>
        <taxon>Anoplura</taxon>
        <taxon>Polyplacidae</taxon>
        <taxon>Polyplax</taxon>
    </lineage>
</organism>
<dbReference type="GO" id="GO:0005730">
    <property type="term" value="C:nucleolus"/>
    <property type="evidence" value="ECO:0007669"/>
    <property type="project" value="UniProtKB-SubCell"/>
</dbReference>
<accession>A0AAN8NM95</accession>
<feature type="compositionally biased region" description="Basic residues" evidence="9">
    <location>
        <begin position="9"/>
        <end position="24"/>
    </location>
</feature>
<feature type="region of interest" description="Disordered" evidence="9">
    <location>
        <begin position="1"/>
        <end position="46"/>
    </location>
</feature>
<comment type="similarity">
    <text evidence="3">Belongs to the ARL6IP4 family.</text>
</comment>
<evidence type="ECO:0000256" key="2">
    <source>
        <dbReference type="ARBA" id="ARBA00004604"/>
    </source>
</evidence>
<evidence type="ECO:0000256" key="9">
    <source>
        <dbReference type="SAM" id="MobiDB-lite"/>
    </source>
</evidence>
<comment type="subcellular location">
    <subcellularLocation>
        <location evidence="1">Nucleus speckle</location>
    </subcellularLocation>
    <subcellularLocation>
        <location evidence="2">Nucleus</location>
        <location evidence="2">Nucleolus</location>
    </subcellularLocation>
</comment>
<keyword evidence="7" id="KW-0539">Nucleus</keyword>
<sequence>MGKKEPEKHKKSVKDKRKRKKKRSSSSSSSNSSSSSSVSLSSIDEETKKKLKAKLKKLLKKEKKKRKEKRTLKKLLKEKVRTEVSNCKRQIEKPKGPEVVCEKYKAFTPITKEEWEKLQNTFKHVYDEVTGRTRLVRGTGEIVEECVSRERHLSINKQATRGDGEYFQKKLYQNMK</sequence>
<evidence type="ECO:0000256" key="8">
    <source>
        <dbReference type="SAM" id="Coils"/>
    </source>
</evidence>
<reference evidence="10 11" key="1">
    <citation type="submission" date="2023-10" db="EMBL/GenBank/DDBJ databases">
        <title>Genomes of two closely related lineages of the louse Polyplax serrata with different host specificities.</title>
        <authorList>
            <person name="Martinu J."/>
            <person name="Tarabai H."/>
            <person name="Stefka J."/>
            <person name="Hypsa V."/>
        </authorList>
    </citation>
    <scope>NUCLEOTIDE SEQUENCE [LARGE SCALE GENOMIC DNA]</scope>
    <source>
        <strain evidence="10">HR10_N</strain>
    </source>
</reference>
<comment type="caution">
    <text evidence="10">The sequence shown here is derived from an EMBL/GenBank/DDBJ whole genome shotgun (WGS) entry which is preliminary data.</text>
</comment>
<evidence type="ECO:0000256" key="7">
    <source>
        <dbReference type="ARBA" id="ARBA00023242"/>
    </source>
</evidence>
<evidence type="ECO:0000256" key="4">
    <source>
        <dbReference type="ARBA" id="ARBA00017993"/>
    </source>
</evidence>
<dbReference type="AlphaFoldDB" id="A0AAN8NM95"/>
<name>A0AAN8NM95_POLSC</name>
<dbReference type="Proteomes" id="UP001372834">
    <property type="component" value="Unassembled WGS sequence"/>
</dbReference>
<feature type="compositionally biased region" description="Low complexity" evidence="9">
    <location>
        <begin position="25"/>
        <end position="42"/>
    </location>
</feature>
<evidence type="ECO:0000313" key="11">
    <source>
        <dbReference type="Proteomes" id="UP001372834"/>
    </source>
</evidence>
<dbReference type="Pfam" id="PF10500">
    <property type="entry name" value="SR-25"/>
    <property type="match status" value="1"/>
</dbReference>
<keyword evidence="6" id="KW-0508">mRNA splicing</keyword>
<evidence type="ECO:0000256" key="1">
    <source>
        <dbReference type="ARBA" id="ARBA00004324"/>
    </source>
</evidence>
<dbReference type="GO" id="GO:0008380">
    <property type="term" value="P:RNA splicing"/>
    <property type="evidence" value="ECO:0007669"/>
    <property type="project" value="UniProtKB-KW"/>
</dbReference>